<protein>
    <submittedName>
        <fullName evidence="1">Uncharacterized protein</fullName>
    </submittedName>
</protein>
<name>A0A6M3LA34_9ZZZZ</name>
<gene>
    <name evidence="1" type="ORF">MM415B03258_0007</name>
</gene>
<sequence>MINELIVMVCLSANPAENPPTILDVIVKPIEITAIFVSDIILTTIEKKPVRSFIKEVLEEKPLRNTLKEIFKPTNEVKPK</sequence>
<organism evidence="1">
    <name type="scientific">viral metagenome</name>
    <dbReference type="NCBI Taxonomy" id="1070528"/>
    <lineage>
        <taxon>unclassified sequences</taxon>
        <taxon>metagenomes</taxon>
        <taxon>organismal metagenomes</taxon>
    </lineage>
</organism>
<dbReference type="EMBL" id="MT143013">
    <property type="protein sequence ID" value="QJA91786.1"/>
    <property type="molecule type" value="Genomic_DNA"/>
</dbReference>
<reference evidence="1" key="1">
    <citation type="submission" date="2020-03" db="EMBL/GenBank/DDBJ databases">
        <title>The deep terrestrial virosphere.</title>
        <authorList>
            <person name="Holmfeldt K."/>
            <person name="Nilsson E."/>
            <person name="Simone D."/>
            <person name="Lopez-Fernandez M."/>
            <person name="Wu X."/>
            <person name="de Brujin I."/>
            <person name="Lundin D."/>
            <person name="Andersson A."/>
            <person name="Bertilsson S."/>
            <person name="Dopson M."/>
        </authorList>
    </citation>
    <scope>NUCLEOTIDE SEQUENCE</scope>
    <source>
        <strain evidence="1">MM415B03258</strain>
    </source>
</reference>
<proteinExistence type="predicted"/>
<dbReference type="AlphaFoldDB" id="A0A6M3LA34"/>
<evidence type="ECO:0000313" key="1">
    <source>
        <dbReference type="EMBL" id="QJA91786.1"/>
    </source>
</evidence>
<accession>A0A6M3LA34</accession>